<feature type="region of interest" description="Disordered" evidence="1">
    <location>
        <begin position="264"/>
        <end position="310"/>
    </location>
</feature>
<name>A0AAW1W195_RUBAR</name>
<feature type="compositionally biased region" description="Low complexity" evidence="1">
    <location>
        <begin position="277"/>
        <end position="297"/>
    </location>
</feature>
<keyword evidence="2" id="KW-0812">Transmembrane</keyword>
<evidence type="ECO:0000313" key="4">
    <source>
        <dbReference type="Proteomes" id="UP001457282"/>
    </source>
</evidence>
<dbReference type="Pfam" id="PF14223">
    <property type="entry name" value="Retrotran_gag_2"/>
    <property type="match status" value="1"/>
</dbReference>
<dbReference type="PANTHER" id="PTHR47481">
    <property type="match status" value="1"/>
</dbReference>
<organism evidence="3 4">
    <name type="scientific">Rubus argutus</name>
    <name type="common">Southern blackberry</name>
    <dbReference type="NCBI Taxonomy" id="59490"/>
    <lineage>
        <taxon>Eukaryota</taxon>
        <taxon>Viridiplantae</taxon>
        <taxon>Streptophyta</taxon>
        <taxon>Embryophyta</taxon>
        <taxon>Tracheophyta</taxon>
        <taxon>Spermatophyta</taxon>
        <taxon>Magnoliopsida</taxon>
        <taxon>eudicotyledons</taxon>
        <taxon>Gunneridae</taxon>
        <taxon>Pentapetalae</taxon>
        <taxon>rosids</taxon>
        <taxon>fabids</taxon>
        <taxon>Rosales</taxon>
        <taxon>Rosaceae</taxon>
        <taxon>Rosoideae</taxon>
        <taxon>Rosoideae incertae sedis</taxon>
        <taxon>Rubus</taxon>
    </lineage>
</organism>
<reference evidence="3 4" key="1">
    <citation type="journal article" date="2023" name="G3 (Bethesda)">
        <title>A chromosome-length genome assembly and annotation of blackberry (Rubus argutus, cv. 'Hillquist').</title>
        <authorList>
            <person name="Bruna T."/>
            <person name="Aryal R."/>
            <person name="Dudchenko O."/>
            <person name="Sargent D.J."/>
            <person name="Mead D."/>
            <person name="Buti M."/>
            <person name="Cavallini A."/>
            <person name="Hytonen T."/>
            <person name="Andres J."/>
            <person name="Pham M."/>
            <person name="Weisz D."/>
            <person name="Mascagni F."/>
            <person name="Usai G."/>
            <person name="Natali L."/>
            <person name="Bassil N."/>
            <person name="Fernandez G.E."/>
            <person name="Lomsadze A."/>
            <person name="Armour M."/>
            <person name="Olukolu B."/>
            <person name="Poorten T."/>
            <person name="Britton C."/>
            <person name="Davik J."/>
            <person name="Ashrafi H."/>
            <person name="Aiden E.L."/>
            <person name="Borodovsky M."/>
            <person name="Worthington M."/>
        </authorList>
    </citation>
    <scope>NUCLEOTIDE SEQUENCE [LARGE SCALE GENOMIC DNA]</scope>
    <source>
        <strain evidence="3">PI 553951</strain>
    </source>
</reference>
<evidence type="ECO:0000256" key="1">
    <source>
        <dbReference type="SAM" id="MobiDB-lite"/>
    </source>
</evidence>
<dbReference type="AlphaFoldDB" id="A0AAW1W195"/>
<keyword evidence="2" id="KW-0472">Membrane</keyword>
<comment type="caution">
    <text evidence="3">The sequence shown here is derived from an EMBL/GenBank/DDBJ whole genome shotgun (WGS) entry which is preliminary data.</text>
</comment>
<evidence type="ECO:0000256" key="2">
    <source>
        <dbReference type="SAM" id="Phobius"/>
    </source>
</evidence>
<dbReference type="EMBL" id="JBEDUW010000007">
    <property type="protein sequence ID" value="KAK9913056.1"/>
    <property type="molecule type" value="Genomic_DNA"/>
</dbReference>
<dbReference type="Proteomes" id="UP001457282">
    <property type="component" value="Unassembled WGS sequence"/>
</dbReference>
<feature type="transmembrane region" description="Helical" evidence="2">
    <location>
        <begin position="434"/>
        <end position="455"/>
    </location>
</feature>
<accession>A0AAW1W195</accession>
<evidence type="ECO:0000313" key="3">
    <source>
        <dbReference type="EMBL" id="KAK9913056.1"/>
    </source>
</evidence>
<keyword evidence="4" id="KW-1185">Reference proteome</keyword>
<gene>
    <name evidence="3" type="ORF">M0R45_036882</name>
</gene>
<proteinExistence type="predicted"/>
<keyword evidence="2" id="KW-1133">Transmembrane helix</keyword>
<protein>
    <submittedName>
        <fullName evidence="3">Uncharacterized protein</fullName>
    </submittedName>
</protein>
<sequence length="458" mass="50541">MANKNPPNPNSQNQTPIPPIVQLSPELTAQLLNPSVSPQHIVTLVPVKLSTTNYILWRFLITPVLQQYNFYSLVDGTDTTPAILLPDSTQINPAYTEWAKRDRTCRIWLTATLSDSVLPFQIGCISARSIWVTLERRLANITWSHVLQLKRRLQTLQKGTQSMTNYLQQIKDIADSLAHAGEPLDNADVVAHTLQGLPQDYDAFATSIRVHAEPIQAEELHGFLLSEEIEVQRRGETLIPNLNPNSTIQAYAVFNPLSNITGPNYHFQGTRGSSAAPNRNRNFQPRPPTNNSSRSFFRPPPPPPRQTNHGGALRIRCQICGRNNHSAVNCFNRMNYAYQGRTPPPRFQAMMATPLPLTPSAPPSLWYVDSGATHHITNDLSNLSIAIEYHGNDHVSTANGDSMPISLIGSSTAVCASPTLGSSATSGSSLKLNSIFMCLLLLITCFPLTNFSLIINVI</sequence>
<dbReference type="PANTHER" id="PTHR47481:SF28">
    <property type="entry name" value="RETROTRANSPOSON COPIA-LIKE N-TERMINAL DOMAIN-CONTAINING PROTEIN"/>
    <property type="match status" value="1"/>
</dbReference>